<evidence type="ECO:0000313" key="2">
    <source>
        <dbReference type="Proteomes" id="UP001419268"/>
    </source>
</evidence>
<dbReference type="Pfam" id="PF05910">
    <property type="entry name" value="DUF868"/>
    <property type="match status" value="1"/>
</dbReference>
<proteinExistence type="predicted"/>
<accession>A0AAP0JVU7</accession>
<dbReference type="EMBL" id="JBBNAG010000004">
    <property type="protein sequence ID" value="KAK9139862.1"/>
    <property type="molecule type" value="Genomic_DNA"/>
</dbReference>
<keyword evidence="2" id="KW-1185">Reference proteome</keyword>
<organism evidence="1 2">
    <name type="scientific">Stephania cephalantha</name>
    <dbReference type="NCBI Taxonomy" id="152367"/>
    <lineage>
        <taxon>Eukaryota</taxon>
        <taxon>Viridiplantae</taxon>
        <taxon>Streptophyta</taxon>
        <taxon>Embryophyta</taxon>
        <taxon>Tracheophyta</taxon>
        <taxon>Spermatophyta</taxon>
        <taxon>Magnoliopsida</taxon>
        <taxon>Ranunculales</taxon>
        <taxon>Menispermaceae</taxon>
        <taxon>Menispermoideae</taxon>
        <taxon>Cissampelideae</taxon>
        <taxon>Stephania</taxon>
    </lineage>
</organism>
<gene>
    <name evidence="1" type="ORF">Scep_009543</name>
</gene>
<protein>
    <submittedName>
        <fullName evidence="1">Uncharacterized protein</fullName>
    </submittedName>
</protein>
<dbReference type="InterPro" id="IPR008586">
    <property type="entry name" value="DUF868_pln"/>
</dbReference>
<dbReference type="Proteomes" id="UP001419268">
    <property type="component" value="Unassembled WGS sequence"/>
</dbReference>
<dbReference type="AlphaFoldDB" id="A0AAP0JVU7"/>
<sequence length="348" mass="37934">MTVLPSCFSNPNNTSEMPQNLVTCIYQTHLSTTTTHDDEQQLCYLTITWCKTLLSHTLTIHASPDLFTTTISLHPPSLSLFRSKSGSKSIPLNTPQTRANRASKVKLFWDFSKAQFTPNSAEPINGFYFSIVSNAQIRFLLGDMRDTAIRRSGSGKLNHKCVEHIEQPTLLSRREHVFGRKRYTTTAQFLGAKREIGIECGGGALKVKIDGSVSLVVKRLGWKFRGNERILVGGVDVEFYWDVLNWVSGGSNGHGVFVFQVGDGGVWPEMVGAEKRLMRKSSAAAGPVAAAVSPPPTALLSSSCSNSVLQWAEESSSDGGRSSCSSSTTRSCGSGGGFSLLLYAWRNN</sequence>
<comment type="caution">
    <text evidence="1">The sequence shown here is derived from an EMBL/GenBank/DDBJ whole genome shotgun (WGS) entry which is preliminary data.</text>
</comment>
<name>A0AAP0JVU7_9MAGN</name>
<reference evidence="1 2" key="1">
    <citation type="submission" date="2024-01" db="EMBL/GenBank/DDBJ databases">
        <title>Genome assemblies of Stephania.</title>
        <authorList>
            <person name="Yang L."/>
        </authorList>
    </citation>
    <scope>NUCLEOTIDE SEQUENCE [LARGE SCALE GENOMIC DNA]</scope>
    <source>
        <strain evidence="1">JXDWG</strain>
        <tissue evidence="1">Leaf</tissue>
    </source>
</reference>
<evidence type="ECO:0000313" key="1">
    <source>
        <dbReference type="EMBL" id="KAK9139862.1"/>
    </source>
</evidence>
<dbReference type="PANTHER" id="PTHR31972">
    <property type="entry name" value="EXPRESSED PROTEIN"/>
    <property type="match status" value="1"/>
</dbReference>
<dbReference type="PANTHER" id="PTHR31972:SF6">
    <property type="entry name" value="DUF868 DOMAIN-CONTAINING PROTEIN"/>
    <property type="match status" value="1"/>
</dbReference>